<proteinExistence type="predicted"/>
<gene>
    <name evidence="1" type="ORF">GCM10011496_03900</name>
</gene>
<protein>
    <recommendedName>
        <fullName evidence="3">L,D-transpeptidase</fullName>
    </recommendedName>
</protein>
<dbReference type="EMBL" id="BMIG01000001">
    <property type="protein sequence ID" value="GGA86511.1"/>
    <property type="molecule type" value="Genomic_DNA"/>
</dbReference>
<sequence length="200" mass="22009">MLVPSLEHLPRVADFAQEDPSSEARQMANWVMDARDHRGMPFVIVDKQQVRVFVFKPDGTLDGATPALMGSAVGDDSVLGIGEREMSAIEPHERTTPAGRFVSQPGTNSSGEDIVWVDYEAAVSMHRVRAKEPSERRLERLASATPTDNRISFGCINLPVTFYEDVVKPALGSQRGVVYVLPETRPVQAVFRNFKVIGAS</sequence>
<evidence type="ECO:0000313" key="1">
    <source>
        <dbReference type="EMBL" id="GGA86511.1"/>
    </source>
</evidence>
<dbReference type="Proteomes" id="UP000620596">
    <property type="component" value="Unassembled WGS sequence"/>
</dbReference>
<accession>A0A916WCV2</accession>
<reference evidence="1" key="2">
    <citation type="submission" date="2020-09" db="EMBL/GenBank/DDBJ databases">
        <authorList>
            <person name="Sun Q."/>
            <person name="Zhou Y."/>
        </authorList>
    </citation>
    <scope>NUCLEOTIDE SEQUENCE</scope>
    <source>
        <strain evidence="1">CGMCC 1.15322</strain>
    </source>
</reference>
<dbReference type="AlphaFoldDB" id="A0A916WCV2"/>
<evidence type="ECO:0000313" key="2">
    <source>
        <dbReference type="Proteomes" id="UP000620596"/>
    </source>
</evidence>
<comment type="caution">
    <text evidence="1">The sequence shown here is derived from an EMBL/GenBank/DDBJ whole genome shotgun (WGS) entry which is preliminary data.</text>
</comment>
<evidence type="ECO:0008006" key="3">
    <source>
        <dbReference type="Google" id="ProtNLM"/>
    </source>
</evidence>
<name>A0A916WCV2_9BURK</name>
<organism evidence="1 2">
    <name type="scientific">Polaromonas eurypsychrophila</name>
    <dbReference type="NCBI Taxonomy" id="1614635"/>
    <lineage>
        <taxon>Bacteria</taxon>
        <taxon>Pseudomonadati</taxon>
        <taxon>Pseudomonadota</taxon>
        <taxon>Betaproteobacteria</taxon>
        <taxon>Burkholderiales</taxon>
        <taxon>Comamonadaceae</taxon>
        <taxon>Polaromonas</taxon>
    </lineage>
</organism>
<reference evidence="1" key="1">
    <citation type="journal article" date="2014" name="Int. J. Syst. Evol. Microbiol.">
        <title>Complete genome sequence of Corynebacterium casei LMG S-19264T (=DSM 44701T), isolated from a smear-ripened cheese.</title>
        <authorList>
            <consortium name="US DOE Joint Genome Institute (JGI-PGF)"/>
            <person name="Walter F."/>
            <person name="Albersmeier A."/>
            <person name="Kalinowski J."/>
            <person name="Ruckert C."/>
        </authorList>
    </citation>
    <scope>NUCLEOTIDE SEQUENCE</scope>
    <source>
        <strain evidence="1">CGMCC 1.15322</strain>
    </source>
</reference>
<keyword evidence="2" id="KW-1185">Reference proteome</keyword>